<dbReference type="InterPro" id="IPR053137">
    <property type="entry name" value="NLR-like"/>
</dbReference>
<feature type="signal peptide" evidence="1">
    <location>
        <begin position="1"/>
        <end position="25"/>
    </location>
</feature>
<evidence type="ECO:0000256" key="1">
    <source>
        <dbReference type="SAM" id="SignalP"/>
    </source>
</evidence>
<dbReference type="AlphaFoldDB" id="A0A9P4JJX4"/>
<keyword evidence="4" id="KW-1185">Reference proteome</keyword>
<evidence type="ECO:0000313" key="3">
    <source>
        <dbReference type="EMBL" id="KAF2200475.1"/>
    </source>
</evidence>
<evidence type="ECO:0000259" key="2">
    <source>
        <dbReference type="Pfam" id="PF00931"/>
    </source>
</evidence>
<reference evidence="3" key="1">
    <citation type="journal article" date="2020" name="Stud. Mycol.">
        <title>101 Dothideomycetes genomes: a test case for predicting lifestyles and emergence of pathogens.</title>
        <authorList>
            <person name="Haridas S."/>
            <person name="Albert R."/>
            <person name="Binder M."/>
            <person name="Bloem J."/>
            <person name="Labutti K."/>
            <person name="Salamov A."/>
            <person name="Andreopoulos B."/>
            <person name="Baker S."/>
            <person name="Barry K."/>
            <person name="Bills G."/>
            <person name="Bluhm B."/>
            <person name="Cannon C."/>
            <person name="Castanera R."/>
            <person name="Culley D."/>
            <person name="Daum C."/>
            <person name="Ezra D."/>
            <person name="Gonzalez J."/>
            <person name="Henrissat B."/>
            <person name="Kuo A."/>
            <person name="Liang C."/>
            <person name="Lipzen A."/>
            <person name="Lutzoni F."/>
            <person name="Magnuson J."/>
            <person name="Mondo S."/>
            <person name="Nolan M."/>
            <person name="Ohm R."/>
            <person name="Pangilinan J."/>
            <person name="Park H.-J."/>
            <person name="Ramirez L."/>
            <person name="Alfaro M."/>
            <person name="Sun H."/>
            <person name="Tritt A."/>
            <person name="Yoshinaga Y."/>
            <person name="Zwiers L.-H."/>
            <person name="Turgeon B."/>
            <person name="Goodwin S."/>
            <person name="Spatafora J."/>
            <person name="Crous P."/>
            <person name="Grigoriev I."/>
        </authorList>
    </citation>
    <scope>NUCLEOTIDE SEQUENCE</scope>
    <source>
        <strain evidence="3">ATCC 74209</strain>
    </source>
</reference>
<dbReference type="Pfam" id="PF00931">
    <property type="entry name" value="NB-ARC"/>
    <property type="match status" value="1"/>
</dbReference>
<comment type="caution">
    <text evidence="3">The sequence shown here is derived from an EMBL/GenBank/DDBJ whole genome shotgun (WGS) entry which is preliminary data.</text>
</comment>
<organism evidence="3 4">
    <name type="scientific">Delitschia confertaspora ATCC 74209</name>
    <dbReference type="NCBI Taxonomy" id="1513339"/>
    <lineage>
        <taxon>Eukaryota</taxon>
        <taxon>Fungi</taxon>
        <taxon>Dikarya</taxon>
        <taxon>Ascomycota</taxon>
        <taxon>Pezizomycotina</taxon>
        <taxon>Dothideomycetes</taxon>
        <taxon>Pleosporomycetidae</taxon>
        <taxon>Pleosporales</taxon>
        <taxon>Delitschiaceae</taxon>
        <taxon>Delitschia</taxon>
    </lineage>
</organism>
<dbReference type="EMBL" id="ML994020">
    <property type="protein sequence ID" value="KAF2200475.1"/>
    <property type="molecule type" value="Genomic_DNA"/>
</dbReference>
<proteinExistence type="predicted"/>
<gene>
    <name evidence="3" type="ORF">GQ43DRAFT_472667</name>
</gene>
<dbReference type="InterPro" id="IPR002182">
    <property type="entry name" value="NB-ARC"/>
</dbReference>
<dbReference type="Gene3D" id="3.40.50.300">
    <property type="entry name" value="P-loop containing nucleotide triphosphate hydrolases"/>
    <property type="match status" value="1"/>
</dbReference>
<dbReference type="GO" id="GO:0043531">
    <property type="term" value="F:ADP binding"/>
    <property type="evidence" value="ECO:0007669"/>
    <property type="project" value="InterPro"/>
</dbReference>
<dbReference type="GO" id="GO:0009116">
    <property type="term" value="P:nucleoside metabolic process"/>
    <property type="evidence" value="ECO:0007669"/>
    <property type="project" value="InterPro"/>
</dbReference>
<feature type="domain" description="NB-ARC" evidence="2">
    <location>
        <begin position="295"/>
        <end position="464"/>
    </location>
</feature>
<dbReference type="GO" id="GO:0003824">
    <property type="term" value="F:catalytic activity"/>
    <property type="evidence" value="ECO:0007669"/>
    <property type="project" value="InterPro"/>
</dbReference>
<accession>A0A9P4JJX4</accession>
<dbReference type="SUPFAM" id="SSF52540">
    <property type="entry name" value="P-loop containing nucleoside triphosphate hydrolases"/>
    <property type="match status" value="1"/>
</dbReference>
<dbReference type="InterPro" id="IPR035994">
    <property type="entry name" value="Nucleoside_phosphorylase_sf"/>
</dbReference>
<dbReference type="InterPro" id="IPR027417">
    <property type="entry name" value="P-loop_NTPase"/>
</dbReference>
<dbReference type="Proteomes" id="UP000799536">
    <property type="component" value="Unassembled WGS sequence"/>
</dbReference>
<dbReference type="PANTHER" id="PTHR46082">
    <property type="entry name" value="ATP/GTP-BINDING PROTEIN-RELATED"/>
    <property type="match status" value="1"/>
</dbReference>
<dbReference type="PANTHER" id="PTHR46082:SF11">
    <property type="entry name" value="AAA+ ATPASE DOMAIN-CONTAINING PROTEIN-RELATED"/>
    <property type="match status" value="1"/>
</dbReference>
<dbReference type="OrthoDB" id="1577640at2759"/>
<name>A0A9P4JJX4_9PLEO</name>
<evidence type="ECO:0000313" key="4">
    <source>
        <dbReference type="Proteomes" id="UP000799536"/>
    </source>
</evidence>
<sequence length="482" mass="52849">MPRRLLPEEFTVGWIRALLVELAAALEMLDEEHDNITRDPNDNDENTYDLGSLEGHHVVIVCLPAGRIYNNPAVAVATQMRATLKRIQFGLMAGIGGGVPSAEADIRLGDVVVSQPYQTFSGIVQYDSGKGGLNGQVTELSAVEAEGKHATGVALPDRRFKSSARAEGEVLVHYGTLASGNQVMRNAAERDKVSAELGGVLCFEMEAAGLMNTFPGLVIHGICDYADSHKNKAWQPYAAAMAAVYAKEVLSVIPLAGMAKSHMVEETIQGPFKHVATPIYYIPVPKNRHFVGRRDELDVLKQKLIVNRDCQKISIVGLGGIGKAKIALQFTYLVKETWPDFSIFWAHALSMESFEQSYAEIARALHIPQSEDGDENTKKLVRQSLSAAQVGRWLLILDSADEPDILFGTRDSKGIVQYLPESKEGIVLLTTRTLVVGVWLTSSDVIELRAMSPQNAADFVEQSLIRKGLFRDDTATYELLDE</sequence>
<feature type="chain" id="PRO_5040492354" evidence="1">
    <location>
        <begin position="26"/>
        <end position="482"/>
    </location>
</feature>
<dbReference type="Gene3D" id="3.40.50.1580">
    <property type="entry name" value="Nucleoside phosphorylase domain"/>
    <property type="match status" value="1"/>
</dbReference>
<protein>
    <submittedName>
        <fullName evidence="3">Purine and uridine phosphorylase</fullName>
    </submittedName>
</protein>
<keyword evidence="1" id="KW-0732">Signal</keyword>
<dbReference type="SUPFAM" id="SSF53167">
    <property type="entry name" value="Purine and uridine phosphorylases"/>
    <property type="match status" value="1"/>
</dbReference>